<dbReference type="EMBL" id="VMSO01000022">
    <property type="protein sequence ID" value="KAA8500533.1"/>
    <property type="molecule type" value="Genomic_DNA"/>
</dbReference>
<reference evidence="1" key="1">
    <citation type="submission" date="2019-07" db="EMBL/GenBank/DDBJ databases">
        <authorList>
            <person name="Wongkuna S."/>
            <person name="Scaria J."/>
        </authorList>
    </citation>
    <scope>NUCLEOTIDE SEQUENCE [LARGE SCALE GENOMIC DNA]</scope>
    <source>
        <strain evidence="1">SW178</strain>
    </source>
</reference>
<keyword evidence="2" id="KW-1185">Reference proteome</keyword>
<comment type="caution">
    <text evidence="1">The sequence shown here is derived from an EMBL/GenBank/DDBJ whole genome shotgun (WGS) entry which is preliminary data.</text>
</comment>
<dbReference type="AlphaFoldDB" id="A0A5M9HVF1"/>
<evidence type="ECO:0000313" key="1">
    <source>
        <dbReference type="EMBL" id="KAA8500533.1"/>
    </source>
</evidence>
<organism evidence="1 2">
    <name type="scientific">Mediterraneibacter catenae</name>
    <dbReference type="NCBI Taxonomy" id="2594882"/>
    <lineage>
        <taxon>Bacteria</taxon>
        <taxon>Bacillati</taxon>
        <taxon>Bacillota</taxon>
        <taxon>Clostridia</taxon>
        <taxon>Lachnospirales</taxon>
        <taxon>Lachnospiraceae</taxon>
        <taxon>Mediterraneibacter</taxon>
    </lineage>
</organism>
<sequence length="181" mass="20973">MEQFDFFGQQLFEEAKYYLENAKLESENAAKAEAFMHASLLLGMSALEAYVNSISEELCKSFNLSIYERSLLSEKQIKINNGSLDLSSSLKMIRLIDRIEFIYCKYSHKAITNEDEWDRSIKQTIDLRNNLVHPKTKIQISYTQVETALNSILNTVNKLFNAVYKQNVPIFNYGLQSIYLE</sequence>
<dbReference type="Proteomes" id="UP000322025">
    <property type="component" value="Unassembled WGS sequence"/>
</dbReference>
<accession>A0A5M9HVF1</accession>
<proteinExistence type="predicted"/>
<evidence type="ECO:0008006" key="3">
    <source>
        <dbReference type="Google" id="ProtNLM"/>
    </source>
</evidence>
<gene>
    <name evidence="1" type="ORF">FNY66_12855</name>
</gene>
<dbReference type="RefSeq" id="WP_150311408.1">
    <property type="nucleotide sequence ID" value="NZ_VMSO01000022.1"/>
</dbReference>
<evidence type="ECO:0000313" key="2">
    <source>
        <dbReference type="Proteomes" id="UP000322025"/>
    </source>
</evidence>
<protein>
    <recommendedName>
        <fullName evidence="3">RiboL-PSP-HEPN domain-containing protein</fullName>
    </recommendedName>
</protein>
<name>A0A5M9HVF1_9FIRM</name>